<protein>
    <recommendedName>
        <fullName evidence="5">DNA2/NAM7 helicase-like C-terminal domain-containing protein</fullName>
    </recommendedName>
</protein>
<dbReference type="AlphaFoldDB" id="A0A2L2SS17"/>
<dbReference type="GO" id="GO:0005524">
    <property type="term" value="F:ATP binding"/>
    <property type="evidence" value="ECO:0007669"/>
    <property type="project" value="UniProtKB-KW"/>
</dbReference>
<name>A0A2L2SS17_9HYPO</name>
<dbReference type="InterPro" id="IPR050534">
    <property type="entry name" value="Coronavir_polyprotein_1ab"/>
</dbReference>
<accession>A0A2L2SS17</accession>
<dbReference type="InterPro" id="IPR027417">
    <property type="entry name" value="P-loop_NTPase"/>
</dbReference>
<dbReference type="SUPFAM" id="SSF52540">
    <property type="entry name" value="P-loop containing nucleoside triphosphate hydrolases"/>
    <property type="match status" value="1"/>
</dbReference>
<keyword evidence="7" id="KW-1185">Reference proteome</keyword>
<keyword evidence="3" id="KW-0347">Helicase</keyword>
<evidence type="ECO:0000313" key="6">
    <source>
        <dbReference type="EMBL" id="CEI40060.1"/>
    </source>
</evidence>
<feature type="domain" description="DNA2/NAM7 helicase-like C-terminal" evidence="5">
    <location>
        <begin position="761"/>
        <end position="969"/>
    </location>
</feature>
<dbReference type="STRING" id="56646.A0A2L2SS17"/>
<evidence type="ECO:0000256" key="3">
    <source>
        <dbReference type="ARBA" id="ARBA00022806"/>
    </source>
</evidence>
<reference evidence="7" key="1">
    <citation type="submission" date="2014-10" db="EMBL/GenBank/DDBJ databases">
        <authorList>
            <person name="King R."/>
        </authorList>
    </citation>
    <scope>NUCLEOTIDE SEQUENCE [LARGE SCALE GENOMIC DNA]</scope>
    <source>
        <strain evidence="7">A3/5</strain>
    </source>
</reference>
<dbReference type="Gene3D" id="3.40.50.300">
    <property type="entry name" value="P-loop containing nucleotide triphosphate hydrolases"/>
    <property type="match status" value="2"/>
</dbReference>
<dbReference type="CDD" id="cd18808">
    <property type="entry name" value="SF1_C_Upf1"/>
    <property type="match status" value="1"/>
</dbReference>
<dbReference type="GO" id="GO:0043139">
    <property type="term" value="F:5'-3' DNA helicase activity"/>
    <property type="evidence" value="ECO:0007669"/>
    <property type="project" value="TreeGrafter"/>
</dbReference>
<keyword evidence="1" id="KW-0547">Nucleotide-binding</keyword>
<dbReference type="GO" id="GO:0016787">
    <property type="term" value="F:hydrolase activity"/>
    <property type="evidence" value="ECO:0007669"/>
    <property type="project" value="UniProtKB-KW"/>
</dbReference>
<evidence type="ECO:0000313" key="7">
    <source>
        <dbReference type="Proteomes" id="UP000245910"/>
    </source>
</evidence>
<dbReference type="EMBL" id="LN649232">
    <property type="protein sequence ID" value="CEI40060.1"/>
    <property type="molecule type" value="Genomic_DNA"/>
</dbReference>
<dbReference type="InterPro" id="IPR047187">
    <property type="entry name" value="SF1_C_Upf1"/>
</dbReference>
<evidence type="ECO:0000256" key="4">
    <source>
        <dbReference type="ARBA" id="ARBA00022840"/>
    </source>
</evidence>
<evidence type="ECO:0000259" key="5">
    <source>
        <dbReference type="Pfam" id="PF13087"/>
    </source>
</evidence>
<keyword evidence="4" id="KW-0067">ATP-binding</keyword>
<dbReference type="Pfam" id="PF13087">
    <property type="entry name" value="AAA_12"/>
    <property type="match status" value="1"/>
</dbReference>
<evidence type="ECO:0000256" key="2">
    <source>
        <dbReference type="ARBA" id="ARBA00022801"/>
    </source>
</evidence>
<keyword evidence="2" id="KW-0378">Hydrolase</keyword>
<proteinExistence type="predicted"/>
<dbReference type="PANTHER" id="PTHR43788:SF8">
    <property type="entry name" value="DNA-BINDING PROTEIN SMUBP-2"/>
    <property type="match status" value="1"/>
</dbReference>
<evidence type="ECO:0000256" key="1">
    <source>
        <dbReference type="ARBA" id="ARBA00022741"/>
    </source>
</evidence>
<sequence>MPQQKTKGEAETSERSTSSVFTGHSYSKECVVFFGDCGHILASNKAFGIPTKLTSKLAVVLNADRDPVFRFLINFPLGDAQIANENAGFGVKYQFDHTLNIVAAIDQHTIEVQFPRDLTQVTCDAAPQSVVDRFPNAKIRGREYLTIVRVSIRTPVTVIGFGPFCSPDAEVNGWVNDNQPIGDGGDLQSFLRQNEFTFLLNDAAKHIVNRVNPERLPGLFRFPYGDDQSWDVVRLGEEARTIKGHRFRPRHSHPNDLSLVTALVQGTSQDIMWLEDWRAEISLILFPAYFIPIEDDSTQCFYLIIGLNKNLLSYYDQAWRRLSKKGLLNVCLFESPADETLYERWQAKIMNHPELFLLVRRPVQDSDTNYGHKVTAANLLLHNAVPVNFTQLGLPSDHDNSSVVMQEDDMNSTERAVLANVRDRMDLQRALMRGKGFFEWMSKPETDIEQSHSMALRQLPLHNFLNAIDKEYAEAIIDEALPQDRARFRNYLERRPLGLGIVTGGPGFGKTTIAAAITLAMEASLGNFFASAPTNVAVDSFASRIESRGRAITARYNEGKETMGKTPKALHRLVVRVYKHKDECVAFLRLLENPNDSDSISPGSVFRNPSKWKLHLSSTCWLLMVLYSPIVRPLHPKDALTLHRLQREIEALPDLASLRALAKQEASWEEARKATEEFEICISKAQDHLKGIPARADILCATPAASVNDKRVLAFKLRTSGFAIDEAANMTRTDLLCDSKHPLKDAPAVYINRFALGAWISALEYVQAAGIPTLRLKTQLRMAKGIFDTVSDAMYPEVLFSYHVSRSVEYSSEFKIGLEFESFARARYPDLAPSPVGTLKPFFVHCKGVAVLKDKKSGSKRSFRQVRIALDFILDFVVSRNIDPTRISPITPYAANLDLINRLLKREKYAALSTMPRASTIDSIQGQENDIVVAITGTNQDVGPGFTADPRRLNAMLTRAKCGLAIVGDIRVAKRTERNGNVKG</sequence>
<dbReference type="PANTHER" id="PTHR43788">
    <property type="entry name" value="DNA2/NAM7 HELICASE FAMILY MEMBER"/>
    <property type="match status" value="1"/>
</dbReference>
<dbReference type="Proteomes" id="UP000245910">
    <property type="component" value="Chromosome IIII"/>
</dbReference>
<dbReference type="InterPro" id="IPR041679">
    <property type="entry name" value="DNA2/NAM7-like_C"/>
</dbReference>
<organism evidence="6 7">
    <name type="scientific">Fusarium venenatum</name>
    <dbReference type="NCBI Taxonomy" id="56646"/>
    <lineage>
        <taxon>Eukaryota</taxon>
        <taxon>Fungi</taxon>
        <taxon>Dikarya</taxon>
        <taxon>Ascomycota</taxon>
        <taxon>Pezizomycotina</taxon>
        <taxon>Sordariomycetes</taxon>
        <taxon>Hypocreomycetidae</taxon>
        <taxon>Hypocreales</taxon>
        <taxon>Nectriaceae</taxon>
        <taxon>Fusarium</taxon>
    </lineage>
</organism>